<proteinExistence type="predicted"/>
<evidence type="ECO:0000313" key="2">
    <source>
        <dbReference type="Proteomes" id="UP001460072"/>
    </source>
</evidence>
<sequence>MNYSIAFLLFNLAASSLFVTSVRKPHNHCLRSIDAGTTVVKMNVYCTNSRKYYQICGIEKNDLVYSKGKKVKNSKKFHLTTVGHAETERFLSTIASNLGFHKNRINDTVFLKIVKQDSTIYQYKFVYSDIEDNK</sequence>
<organism evidence="1 2">
    <name type="scientific">Flavobacterium aureirubrum</name>
    <dbReference type="NCBI Taxonomy" id="3133147"/>
    <lineage>
        <taxon>Bacteria</taxon>
        <taxon>Pseudomonadati</taxon>
        <taxon>Bacteroidota</taxon>
        <taxon>Flavobacteriia</taxon>
        <taxon>Flavobacteriales</taxon>
        <taxon>Flavobacteriaceae</taxon>
        <taxon>Flavobacterium</taxon>
    </lineage>
</organism>
<gene>
    <name evidence="1" type="ORF">WFZ85_13410</name>
</gene>
<keyword evidence="2" id="KW-1185">Reference proteome</keyword>
<dbReference type="Proteomes" id="UP001460072">
    <property type="component" value="Unassembled WGS sequence"/>
</dbReference>
<accession>A0ABU9N7F6</accession>
<evidence type="ECO:0000313" key="1">
    <source>
        <dbReference type="EMBL" id="MEM0543616.1"/>
    </source>
</evidence>
<comment type="caution">
    <text evidence="1">The sequence shown here is derived from an EMBL/GenBank/DDBJ whole genome shotgun (WGS) entry which is preliminary data.</text>
</comment>
<name>A0ABU9N7F6_9FLAO</name>
<dbReference type="EMBL" id="JBCGDO010000021">
    <property type="protein sequence ID" value="MEM0543616.1"/>
    <property type="molecule type" value="Genomic_DNA"/>
</dbReference>
<reference evidence="1 2" key="1">
    <citation type="submission" date="2024-03" db="EMBL/GenBank/DDBJ databases">
        <title>Two novel species of the genus Flavobacterium exhibiting potentially degradation of complex polysaccharides.</title>
        <authorList>
            <person name="Lian X."/>
        </authorList>
    </citation>
    <scope>NUCLEOTIDE SEQUENCE [LARGE SCALE GENOMIC DNA]</scope>
    <source>
        <strain evidence="2">j3</strain>
    </source>
</reference>
<dbReference type="RefSeq" id="WP_342696806.1">
    <property type="nucleotide sequence ID" value="NZ_JBCGDO010000021.1"/>
</dbReference>
<protein>
    <submittedName>
        <fullName evidence="1">Uncharacterized protein</fullName>
    </submittedName>
</protein>